<dbReference type="RefSeq" id="WP_209847875.1">
    <property type="nucleotide sequence ID" value="NZ_CBCRVE010000003.1"/>
</dbReference>
<keyword evidence="6" id="KW-0564">Palmitate</keyword>
<keyword evidence="4" id="KW-0732">Signal</keyword>
<sequence length="398" mass="43562">MGIVRLLNLFSICIMCAVMLTGCWDRIEVNDVAFVLGTAVDKEGSEIRTTVQIALPGQLGGAGSQGGGGGTSGSKPWYLESKPGLSIRDSNENEQFSLSRKENYSHRRILLFGEDLAKDGIGKYLDVLARIPQNRLSSFVLVTRGPASKVISTNVATEKFPAEMIREIMKQSMKKPRTIKHLANALLTEGLDPVLPVVTPDKSAPGNDGPPEDTIRLDGIAVFNHDKCTGFLTGKMAQAVVIAMNQAKDPEIVVPMPGDNGYLFVRLHTTDVSLRPSIKGDSVSVLIKVAADSTILENESNYALTSPESIAKLERMIEDDINSEITEAFRKLQKYHSDALGVGKTIHDVKPKEWDKLKNRWNTIYPSIDVAVQTRVVVENTGAVLKPFARKDGQLKYD</sequence>
<evidence type="ECO:0000256" key="7">
    <source>
        <dbReference type="ARBA" id="ARBA00023288"/>
    </source>
</evidence>
<keyword evidence="11" id="KW-1185">Reference proteome</keyword>
<evidence type="ECO:0000259" key="8">
    <source>
        <dbReference type="Pfam" id="PF05504"/>
    </source>
</evidence>
<evidence type="ECO:0000259" key="9">
    <source>
        <dbReference type="Pfam" id="PF25198"/>
    </source>
</evidence>
<gene>
    <name evidence="10" type="ORF">J2Z20_001631</name>
</gene>
<dbReference type="InterPro" id="IPR038501">
    <property type="entry name" value="Spore_GerAC_C_sf"/>
</dbReference>
<evidence type="ECO:0000256" key="3">
    <source>
        <dbReference type="ARBA" id="ARBA00022544"/>
    </source>
</evidence>
<dbReference type="InterPro" id="IPR057336">
    <property type="entry name" value="GerAC_N"/>
</dbReference>
<keyword evidence="3" id="KW-0309">Germination</keyword>
<comment type="similarity">
    <text evidence="2">Belongs to the GerABKC lipoprotein family.</text>
</comment>
<dbReference type="NCBIfam" id="TIGR02887">
    <property type="entry name" value="spore_ger_x_C"/>
    <property type="match status" value="1"/>
</dbReference>
<evidence type="ECO:0000313" key="11">
    <source>
        <dbReference type="Proteomes" id="UP001519273"/>
    </source>
</evidence>
<evidence type="ECO:0000256" key="4">
    <source>
        <dbReference type="ARBA" id="ARBA00022729"/>
    </source>
</evidence>
<evidence type="ECO:0000256" key="2">
    <source>
        <dbReference type="ARBA" id="ARBA00007886"/>
    </source>
</evidence>
<dbReference type="PANTHER" id="PTHR35789:SF1">
    <property type="entry name" value="SPORE GERMINATION PROTEIN B3"/>
    <property type="match status" value="1"/>
</dbReference>
<feature type="domain" description="Spore germination GerAC-like C-terminal" evidence="8">
    <location>
        <begin position="218"/>
        <end position="382"/>
    </location>
</feature>
<evidence type="ECO:0000256" key="5">
    <source>
        <dbReference type="ARBA" id="ARBA00023136"/>
    </source>
</evidence>
<evidence type="ECO:0000256" key="1">
    <source>
        <dbReference type="ARBA" id="ARBA00004635"/>
    </source>
</evidence>
<dbReference type="InterPro" id="IPR008844">
    <property type="entry name" value="Spore_GerAC-like"/>
</dbReference>
<name>A0ABS4H2J0_9BACL</name>
<keyword evidence="5" id="KW-0472">Membrane</keyword>
<dbReference type="Pfam" id="PF25198">
    <property type="entry name" value="Spore_GerAC_N"/>
    <property type="match status" value="1"/>
</dbReference>
<keyword evidence="7" id="KW-0449">Lipoprotein</keyword>
<organism evidence="10 11">
    <name type="scientific">Paenibacillus sediminis</name>
    <dbReference type="NCBI Taxonomy" id="664909"/>
    <lineage>
        <taxon>Bacteria</taxon>
        <taxon>Bacillati</taxon>
        <taxon>Bacillota</taxon>
        <taxon>Bacilli</taxon>
        <taxon>Bacillales</taxon>
        <taxon>Paenibacillaceae</taxon>
        <taxon>Paenibacillus</taxon>
    </lineage>
</organism>
<dbReference type="Pfam" id="PF05504">
    <property type="entry name" value="Spore_GerAC"/>
    <property type="match status" value="1"/>
</dbReference>
<comment type="caution">
    <text evidence="10">The sequence shown here is derived from an EMBL/GenBank/DDBJ whole genome shotgun (WGS) entry which is preliminary data.</text>
</comment>
<dbReference type="InterPro" id="IPR046953">
    <property type="entry name" value="Spore_GerAC-like_C"/>
</dbReference>
<reference evidence="10 11" key="1">
    <citation type="submission" date="2021-03" db="EMBL/GenBank/DDBJ databases">
        <title>Genomic Encyclopedia of Type Strains, Phase IV (KMG-IV): sequencing the most valuable type-strain genomes for metagenomic binning, comparative biology and taxonomic classification.</title>
        <authorList>
            <person name="Goeker M."/>
        </authorList>
    </citation>
    <scope>NUCLEOTIDE SEQUENCE [LARGE SCALE GENOMIC DNA]</scope>
    <source>
        <strain evidence="10 11">DSM 23491</strain>
    </source>
</reference>
<dbReference type="EMBL" id="JAGGKP010000002">
    <property type="protein sequence ID" value="MBP1936750.1"/>
    <property type="molecule type" value="Genomic_DNA"/>
</dbReference>
<dbReference type="PROSITE" id="PS51257">
    <property type="entry name" value="PROKAR_LIPOPROTEIN"/>
    <property type="match status" value="1"/>
</dbReference>
<dbReference type="Gene3D" id="3.30.300.210">
    <property type="entry name" value="Nutrient germinant receptor protein C, domain 3"/>
    <property type="match status" value="1"/>
</dbReference>
<proteinExistence type="inferred from homology"/>
<evidence type="ECO:0000313" key="10">
    <source>
        <dbReference type="EMBL" id="MBP1936750.1"/>
    </source>
</evidence>
<accession>A0ABS4H2J0</accession>
<dbReference type="Proteomes" id="UP001519273">
    <property type="component" value="Unassembled WGS sequence"/>
</dbReference>
<feature type="domain" description="Spore germination protein N-terminal" evidence="9">
    <location>
        <begin position="25"/>
        <end position="199"/>
    </location>
</feature>
<comment type="subcellular location">
    <subcellularLocation>
        <location evidence="1">Membrane</location>
        <topology evidence="1">Lipid-anchor</topology>
    </subcellularLocation>
</comment>
<evidence type="ECO:0000256" key="6">
    <source>
        <dbReference type="ARBA" id="ARBA00023139"/>
    </source>
</evidence>
<dbReference type="PANTHER" id="PTHR35789">
    <property type="entry name" value="SPORE GERMINATION PROTEIN B3"/>
    <property type="match status" value="1"/>
</dbReference>
<protein>
    <submittedName>
        <fullName evidence="10">Spore germination protein KC</fullName>
    </submittedName>
</protein>